<dbReference type="EMBL" id="SRLO01007114">
    <property type="protein sequence ID" value="TNN28247.1"/>
    <property type="molecule type" value="Genomic_DNA"/>
</dbReference>
<evidence type="ECO:0000313" key="3">
    <source>
        <dbReference type="Proteomes" id="UP000314294"/>
    </source>
</evidence>
<organism evidence="2 3">
    <name type="scientific">Liparis tanakae</name>
    <name type="common">Tanaka's snailfish</name>
    <dbReference type="NCBI Taxonomy" id="230148"/>
    <lineage>
        <taxon>Eukaryota</taxon>
        <taxon>Metazoa</taxon>
        <taxon>Chordata</taxon>
        <taxon>Craniata</taxon>
        <taxon>Vertebrata</taxon>
        <taxon>Euteleostomi</taxon>
        <taxon>Actinopterygii</taxon>
        <taxon>Neopterygii</taxon>
        <taxon>Teleostei</taxon>
        <taxon>Neoteleostei</taxon>
        <taxon>Acanthomorphata</taxon>
        <taxon>Eupercaria</taxon>
        <taxon>Perciformes</taxon>
        <taxon>Cottioidei</taxon>
        <taxon>Cottales</taxon>
        <taxon>Liparidae</taxon>
        <taxon>Liparis</taxon>
    </lineage>
</organism>
<feature type="compositionally biased region" description="Basic residues" evidence="1">
    <location>
        <begin position="92"/>
        <end position="102"/>
    </location>
</feature>
<accession>A0A4Z2EH57</accession>
<sequence length="112" mass="12244">METLRKHIQMSPLSDGRHDNGVTSPCPSEEISGDAARLLMQRGGRKGEGVRGRERESEGEGVRGRERVSEEGRGSQGKGEGVIGDTLGDVHLRRRSHRRSGRRRCDLNAGAV</sequence>
<dbReference type="AlphaFoldDB" id="A0A4Z2EH57"/>
<feature type="region of interest" description="Disordered" evidence="1">
    <location>
        <begin position="1"/>
        <end position="112"/>
    </location>
</feature>
<evidence type="ECO:0000256" key="1">
    <source>
        <dbReference type="SAM" id="MobiDB-lite"/>
    </source>
</evidence>
<dbReference type="Proteomes" id="UP000314294">
    <property type="component" value="Unassembled WGS sequence"/>
</dbReference>
<feature type="compositionally biased region" description="Basic and acidic residues" evidence="1">
    <location>
        <begin position="45"/>
        <end position="73"/>
    </location>
</feature>
<gene>
    <name evidence="2" type="ORF">EYF80_061605</name>
</gene>
<reference evidence="2 3" key="1">
    <citation type="submission" date="2019-03" db="EMBL/GenBank/DDBJ databases">
        <title>First draft genome of Liparis tanakae, snailfish: a comprehensive survey of snailfish specific genes.</title>
        <authorList>
            <person name="Kim W."/>
            <person name="Song I."/>
            <person name="Jeong J.-H."/>
            <person name="Kim D."/>
            <person name="Kim S."/>
            <person name="Ryu S."/>
            <person name="Song J.Y."/>
            <person name="Lee S.K."/>
        </authorList>
    </citation>
    <scope>NUCLEOTIDE SEQUENCE [LARGE SCALE GENOMIC DNA]</scope>
    <source>
        <tissue evidence="2">Muscle</tissue>
    </source>
</reference>
<keyword evidence="3" id="KW-1185">Reference proteome</keyword>
<protein>
    <submittedName>
        <fullName evidence="2">Uncharacterized protein</fullName>
    </submittedName>
</protein>
<proteinExistence type="predicted"/>
<name>A0A4Z2EH57_9TELE</name>
<comment type="caution">
    <text evidence="2">The sequence shown here is derived from an EMBL/GenBank/DDBJ whole genome shotgun (WGS) entry which is preliminary data.</text>
</comment>
<evidence type="ECO:0000313" key="2">
    <source>
        <dbReference type="EMBL" id="TNN28247.1"/>
    </source>
</evidence>